<reference evidence="2" key="1">
    <citation type="journal article" date="2012" name="Proc. Natl. Acad. Sci. U.S.A.">
        <title>Antigenic diversity is generated by distinct evolutionary mechanisms in African trypanosome species.</title>
        <authorList>
            <person name="Jackson A.P."/>
            <person name="Berry A."/>
            <person name="Aslett M."/>
            <person name="Allison H.C."/>
            <person name="Burton P."/>
            <person name="Vavrova-Anderson J."/>
            <person name="Brown R."/>
            <person name="Browne H."/>
            <person name="Corton N."/>
            <person name="Hauser H."/>
            <person name="Gamble J."/>
            <person name="Gilderthorp R."/>
            <person name="Marcello L."/>
            <person name="McQuillan J."/>
            <person name="Otto T.D."/>
            <person name="Quail M.A."/>
            <person name="Sanders M.J."/>
            <person name="van Tonder A."/>
            <person name="Ginger M.L."/>
            <person name="Field M.C."/>
            <person name="Barry J.D."/>
            <person name="Hertz-Fowler C."/>
            <person name="Berriman M."/>
        </authorList>
    </citation>
    <scope>NUCLEOTIDE SEQUENCE</scope>
    <source>
        <strain evidence="2">Y486</strain>
    </source>
</reference>
<proteinExistence type="predicted"/>
<dbReference type="InterPro" id="IPR035985">
    <property type="entry name" value="Ubiquitin-activating_enz"/>
</dbReference>
<dbReference type="InterPro" id="IPR000594">
    <property type="entry name" value="ThiF_NAD_FAD-bd"/>
</dbReference>
<evidence type="ECO:0000313" key="2">
    <source>
        <dbReference type="EMBL" id="CCC46689.1"/>
    </source>
</evidence>
<dbReference type="InterPro" id="IPR045886">
    <property type="entry name" value="ThiF/MoeB/HesA"/>
</dbReference>
<name>G0TRW6_TRYVY</name>
<dbReference type="Pfam" id="PF00899">
    <property type="entry name" value="ThiF"/>
    <property type="match status" value="1"/>
</dbReference>
<dbReference type="Gene3D" id="3.40.50.720">
    <property type="entry name" value="NAD(P)-binding Rossmann-like Domain"/>
    <property type="match status" value="2"/>
</dbReference>
<dbReference type="PANTHER" id="PTHR10953">
    <property type="entry name" value="UBIQUITIN-ACTIVATING ENZYME E1"/>
    <property type="match status" value="1"/>
</dbReference>
<dbReference type="AlphaFoldDB" id="G0TRW6"/>
<dbReference type="VEuPathDB" id="TriTrypDB:TvY486_0201010"/>
<feature type="domain" description="THIF-type NAD/FAD binding fold" evidence="1">
    <location>
        <begin position="6"/>
        <end position="100"/>
    </location>
</feature>
<dbReference type="PANTHER" id="PTHR10953:SF29">
    <property type="entry name" value="NEDD8-ACTIVATING ENZYME E1 REGULATORY SUBUNIT"/>
    <property type="match status" value="1"/>
</dbReference>
<organism evidence="2">
    <name type="scientific">Trypanosoma vivax (strain Y486)</name>
    <dbReference type="NCBI Taxonomy" id="1055687"/>
    <lineage>
        <taxon>Eukaryota</taxon>
        <taxon>Discoba</taxon>
        <taxon>Euglenozoa</taxon>
        <taxon>Kinetoplastea</taxon>
        <taxon>Metakinetoplastina</taxon>
        <taxon>Trypanosomatida</taxon>
        <taxon>Trypanosomatidae</taxon>
        <taxon>Trypanosoma</taxon>
        <taxon>Duttonella</taxon>
    </lineage>
</organism>
<accession>G0TRW6</accession>
<protein>
    <submittedName>
        <fullName evidence="2">Putative ubiquitin activating enzyme</fullName>
    </submittedName>
</protein>
<dbReference type="GO" id="GO:0019781">
    <property type="term" value="F:NEDD8 activating enzyme activity"/>
    <property type="evidence" value="ECO:0007669"/>
    <property type="project" value="TreeGrafter"/>
</dbReference>
<dbReference type="SUPFAM" id="SSF69572">
    <property type="entry name" value="Activating enzymes of the ubiquitin-like proteins"/>
    <property type="match status" value="1"/>
</dbReference>
<dbReference type="GO" id="GO:0005737">
    <property type="term" value="C:cytoplasm"/>
    <property type="evidence" value="ECO:0007669"/>
    <property type="project" value="TreeGrafter"/>
</dbReference>
<dbReference type="GO" id="GO:0045116">
    <property type="term" value="P:protein neddylation"/>
    <property type="evidence" value="ECO:0007669"/>
    <property type="project" value="TreeGrafter"/>
</dbReference>
<dbReference type="EMBL" id="HE573018">
    <property type="protein sequence ID" value="CCC46689.1"/>
    <property type="molecule type" value="Genomic_DNA"/>
</dbReference>
<gene>
    <name evidence="2" type="ORF">TVY486_0201010</name>
</gene>
<evidence type="ECO:0000259" key="1">
    <source>
        <dbReference type="Pfam" id="PF00899"/>
    </source>
</evidence>
<sequence>MGESKYDRQLRLWGDDGQAALQASHIVVLGVTATATEILKNMILPGVGFFTVVDDARVDAGSLGNNFFVSMDDHIENRPIAQALVQHLSRLNEQSHGVACVQSCAAWVEAFIGSSREVPISAGERCACTSHHCGECGIPPPSLVVATPRLPATWLRRLAAHLKGIRCVPGSKSIPLVFVQTCGLCGIIHVQERERLVIHTEPKHGTHVADLRIFNPFPALREWFERHSPVKSVLLDESNENITHLPWISILYHALQHVRRECGDNGFYPRTKDEYALLQTAVASLATPHAPLKLPPCAQSVLSTTRRAAVFVAGYTRGKRFDLQFYRDGGGGEGCIPLSLGGFAGIGIFCELGGLPPLSGYVPDINTTTHWYHELCAIYADKMEEDCSVVCDYALAALAGRSLFSRDDVEAENQDGNPVTRGKVLSAARELVRNIWNLQLVQFTPDLDLDPYELLQRESNLQCSADCTPGGPLFASNLYAALLAMRHFEEKNGRPPGCPSLADGADVVDDNEWLNDVESLLEVVEKARPHKGRELSDECDGGGAQLTECVETGCVIRDLMRKACIEVARCGAGEPFPVACIIGAVGAQECIKLIQRRRVPIQRPLLFDGYRNCFWLMGGPSE</sequence>